<dbReference type="PANTHER" id="PTHR23329:SF1">
    <property type="entry name" value="TUFTELIN-INTERACTING PROTEIN 11"/>
    <property type="match status" value="1"/>
</dbReference>
<dbReference type="PANTHER" id="PTHR23329">
    <property type="entry name" value="TUFTELIN-INTERACTING PROTEIN 11-RELATED"/>
    <property type="match status" value="1"/>
</dbReference>
<feature type="compositionally biased region" description="Basic and acidic residues" evidence="3">
    <location>
        <begin position="308"/>
        <end position="322"/>
    </location>
</feature>
<evidence type="ECO:0000256" key="3">
    <source>
        <dbReference type="SAM" id="MobiDB-lite"/>
    </source>
</evidence>
<accession>A0AAD4QF07</accession>
<dbReference type="GO" id="GO:0000390">
    <property type="term" value="P:spliceosomal complex disassembly"/>
    <property type="evidence" value="ECO:0007669"/>
    <property type="project" value="InterPro"/>
</dbReference>
<evidence type="ECO:0000259" key="4">
    <source>
        <dbReference type="PROSITE" id="PS50174"/>
    </source>
</evidence>
<feature type="compositionally biased region" description="Pro residues" evidence="3">
    <location>
        <begin position="194"/>
        <end position="209"/>
    </location>
</feature>
<reference evidence="5" key="1">
    <citation type="submission" date="2022-01" db="EMBL/GenBank/DDBJ databases">
        <title>Comparative genomics reveals a dynamic genome evolution in the ectomycorrhizal milk-cap (Lactarius) mushrooms.</title>
        <authorList>
            <consortium name="DOE Joint Genome Institute"/>
            <person name="Lebreton A."/>
            <person name="Tang N."/>
            <person name="Kuo A."/>
            <person name="LaButti K."/>
            <person name="Drula E."/>
            <person name="Barry K."/>
            <person name="Clum A."/>
            <person name="Lipzen A."/>
            <person name="Mousain D."/>
            <person name="Ng V."/>
            <person name="Wang R."/>
            <person name="Wang X."/>
            <person name="Dai Y."/>
            <person name="Henrissat B."/>
            <person name="Grigoriev I.V."/>
            <person name="Guerin-Laguette A."/>
            <person name="Yu F."/>
            <person name="Martin F.M."/>
        </authorList>
    </citation>
    <scope>NUCLEOTIDE SEQUENCE</scope>
    <source>
        <strain evidence="5">QP</strain>
    </source>
</reference>
<dbReference type="AlphaFoldDB" id="A0AAD4QF07"/>
<feature type="region of interest" description="Disordered" evidence="3">
    <location>
        <begin position="830"/>
        <end position="871"/>
    </location>
</feature>
<dbReference type="PROSITE" id="PS50174">
    <property type="entry name" value="G_PATCH"/>
    <property type="match status" value="1"/>
</dbReference>
<evidence type="ECO:0000313" key="5">
    <source>
        <dbReference type="EMBL" id="KAH9000090.1"/>
    </source>
</evidence>
<keyword evidence="2" id="KW-0175">Coiled coil</keyword>
<gene>
    <name evidence="5" type="ORF">EDB92DRAFT_1829213</name>
</gene>
<feature type="compositionally biased region" description="Basic and acidic residues" evidence="3">
    <location>
        <begin position="329"/>
        <end position="348"/>
    </location>
</feature>
<dbReference type="InterPro" id="IPR000467">
    <property type="entry name" value="G_patch_dom"/>
</dbReference>
<dbReference type="InterPro" id="IPR022783">
    <property type="entry name" value="GCFC_dom"/>
</dbReference>
<evidence type="ECO:0000256" key="1">
    <source>
        <dbReference type="ARBA" id="ARBA00010900"/>
    </source>
</evidence>
<protein>
    <submittedName>
        <fullName evidence="5">TFP11-domain-containing protein</fullName>
    </submittedName>
</protein>
<comment type="caution">
    <text evidence="5">The sequence shown here is derived from an EMBL/GenBank/DDBJ whole genome shotgun (WGS) entry which is preliminary data.</text>
</comment>
<evidence type="ECO:0000313" key="6">
    <source>
        <dbReference type="Proteomes" id="UP001201163"/>
    </source>
</evidence>
<feature type="compositionally biased region" description="Low complexity" evidence="3">
    <location>
        <begin position="10"/>
        <end position="19"/>
    </location>
</feature>
<keyword evidence="6" id="KW-1185">Reference proteome</keyword>
<proteinExistence type="inferred from homology"/>
<feature type="domain" description="G-patch" evidence="4">
    <location>
        <begin position="259"/>
        <end position="310"/>
    </location>
</feature>
<dbReference type="GO" id="GO:0071008">
    <property type="term" value="C:U2-type post-mRNA release spliceosomal complex"/>
    <property type="evidence" value="ECO:0007669"/>
    <property type="project" value="TreeGrafter"/>
</dbReference>
<feature type="coiled-coil region" evidence="2">
    <location>
        <begin position="424"/>
        <end position="465"/>
    </location>
</feature>
<organism evidence="5 6">
    <name type="scientific">Lactarius akahatsu</name>
    <dbReference type="NCBI Taxonomy" id="416441"/>
    <lineage>
        <taxon>Eukaryota</taxon>
        <taxon>Fungi</taxon>
        <taxon>Dikarya</taxon>
        <taxon>Basidiomycota</taxon>
        <taxon>Agaricomycotina</taxon>
        <taxon>Agaricomycetes</taxon>
        <taxon>Russulales</taxon>
        <taxon>Russulaceae</taxon>
        <taxon>Lactarius</taxon>
    </lineage>
</organism>
<evidence type="ECO:0000256" key="2">
    <source>
        <dbReference type="SAM" id="Coils"/>
    </source>
</evidence>
<feature type="region of interest" description="Disordered" evidence="3">
    <location>
        <begin position="1"/>
        <end position="228"/>
    </location>
</feature>
<dbReference type="InterPro" id="IPR045211">
    <property type="entry name" value="TFP11/STIP/Ntr1"/>
</dbReference>
<dbReference type="SMART" id="SM00443">
    <property type="entry name" value="G_patch"/>
    <property type="match status" value="1"/>
</dbReference>
<sequence length="934" mass="103032">MARRKRGFMDDGISDSSGGSDDENAGSDDPYQQKKRRKTGDEDSEDEGFGGRPKPAQRHDWAKAPAFVSSKTAGPKPKVDQSDVMDIPDVEALPDSGSGSSDDGAEDEDGQEDADADDADDTDNDVNDNEDDSEPSKAPSPRIRAEEDEEEEQRPRFGGLGLGASKSHPPTTFSGFTKSGIGASRPAAVSIPATPSPAPSPSPAPPAPEDPTVLGSLPSAFGGSSRPQRAFVRNVTSQAPPPPKPSLSATESAHFRKLEGSFGARMLAKMGWQAGTGLGTESQGIVTPIESKMRPKNMGIAFKGFGERTEQSRAEARRRGEVVSDDEEVGKKEVPKNRKADKSSDAWKKPKRVKTKIEHKTYEQIVAEVGEDTAGPSGLGVIIDATGATPREVSSLAEVSIASWTPSTDSTRIPEVRHNVRLIAEAAARDLEGLAREAKEIQKRRKTLQDEAVRLSKKIQEEAELISRMQQVHLVVDEIQTLSRQQAAVYEASLEPFSPHFDKLLSQFPSEFDKYRIDEVVVAAIVPIVRRMLSRWSPLEEPTLLLSTFRLWRRALKLADREERPPDTRVGLFGGATFAVSPPKVEVPMTPFESLLWNIWLPRVRSSINNDWDPRVPQPAVRLYEAWSTFLPAFIRDNFLDQLILPKVSRAVADWSPRRSDTPLRTLVFPWLPHVGLRMEEFLGDARRKLKSLLRGWDIAGGVPDDLPAWREVFSVGDWDTMMLKYIVPKLGATLREEFRVNPRSQDMAPLERLLRGSIFASLLAAEFLPKWLDVLHVWLVQPRPNFDEVAQWYAFWKSVFSEEVLALPALRDGFTRGLQLMNMAIELGPDAPTKLPRPEQNRDTSPSPAPTATAKGGASKEASGTPTHNLMFLPAGRVHERSRMPLFRVSPTADGKGGILVYVLDDAVWAPDEAGEYRAITLENMVLRATKSS</sequence>
<dbReference type="Pfam" id="PF07842">
    <property type="entry name" value="GCFC"/>
    <property type="match status" value="1"/>
</dbReference>
<dbReference type="EMBL" id="JAKELL010000002">
    <property type="protein sequence ID" value="KAH9000090.1"/>
    <property type="molecule type" value="Genomic_DNA"/>
</dbReference>
<name>A0AAD4QF07_9AGAM</name>
<dbReference type="GO" id="GO:0003676">
    <property type="term" value="F:nucleic acid binding"/>
    <property type="evidence" value="ECO:0007669"/>
    <property type="project" value="InterPro"/>
</dbReference>
<feature type="compositionally biased region" description="Acidic residues" evidence="3">
    <location>
        <begin position="103"/>
        <end position="133"/>
    </location>
</feature>
<dbReference type="Proteomes" id="UP001201163">
    <property type="component" value="Unassembled WGS sequence"/>
</dbReference>
<feature type="compositionally biased region" description="Polar residues" evidence="3">
    <location>
        <begin position="168"/>
        <end position="177"/>
    </location>
</feature>
<comment type="similarity">
    <text evidence="1">Belongs to the TFP11/STIP family.</text>
</comment>
<dbReference type="Pfam" id="PF01585">
    <property type="entry name" value="G-patch"/>
    <property type="match status" value="1"/>
</dbReference>
<feature type="region of interest" description="Disordered" evidence="3">
    <location>
        <begin position="308"/>
        <end position="352"/>
    </location>
</feature>